<dbReference type="PANTHER" id="PTHR11360:SF284">
    <property type="entry name" value="EG:103B4.3 PROTEIN-RELATED"/>
    <property type="match status" value="1"/>
</dbReference>
<gene>
    <name evidence="4" type="ORF">MCOR_31244</name>
</gene>
<keyword evidence="2" id="KW-0472">Membrane</keyword>
<accession>A0A6J8CJX8</accession>
<evidence type="ECO:0000256" key="1">
    <source>
        <dbReference type="ARBA" id="ARBA00004141"/>
    </source>
</evidence>
<feature type="transmembrane region" description="Helical" evidence="2">
    <location>
        <begin position="75"/>
        <end position="96"/>
    </location>
</feature>
<evidence type="ECO:0000313" key="4">
    <source>
        <dbReference type="EMBL" id="CAC5396723.1"/>
    </source>
</evidence>
<dbReference type="InterPro" id="IPR036259">
    <property type="entry name" value="MFS_trans_sf"/>
</dbReference>
<feature type="transmembrane region" description="Helical" evidence="2">
    <location>
        <begin position="49"/>
        <end position="69"/>
    </location>
</feature>
<dbReference type="GO" id="GO:0008028">
    <property type="term" value="F:monocarboxylic acid transmembrane transporter activity"/>
    <property type="evidence" value="ECO:0007669"/>
    <property type="project" value="TreeGrafter"/>
</dbReference>
<dbReference type="Pfam" id="PF07690">
    <property type="entry name" value="MFS_1"/>
    <property type="match status" value="1"/>
</dbReference>
<feature type="transmembrane region" description="Helical" evidence="2">
    <location>
        <begin position="209"/>
        <end position="232"/>
    </location>
</feature>
<sequence>MKLFGMLYSELLETYDSAAGSTAFINSLQIFIMALVSPLAGLLSTTYSFRFVTFTGSIIVGVGITLSGLTTNPDILYVTYGIIAGIGFGFVYSPSVTIVNYYFHKKKALANGIVGAASGVSTIVLPILYRTVFDVYGLHGGLIVLGGFCLNLCVGSVIFKQPELFLKVHNTSAHSSKNFKTSGGIFSNTTNCFFDSIRIFKSILKSRTFIFYAFAFSFAILGYVGNFVIIPPHLRSRSVENSDIVKILTTSGVGELTGRILVGLIIDKKYVKPEILFTGSMIVSGIFCIVFPFFNAVWMNYFYCIYFGLVPGSVVTLMPIMIISATNLKVLTPAFALSLLLNDTFCLLGFPLCGWLEDMTGTWDASFYFLGGAQVMAAVFAYTGFSYYSKYQTKESHNTGDLLLSTDDNKMSIPMIE</sequence>
<feature type="transmembrane region" description="Helical" evidence="2">
    <location>
        <begin position="300"/>
        <end position="323"/>
    </location>
</feature>
<dbReference type="PANTHER" id="PTHR11360">
    <property type="entry name" value="MONOCARBOXYLATE TRANSPORTER"/>
    <property type="match status" value="1"/>
</dbReference>
<dbReference type="GO" id="GO:0016020">
    <property type="term" value="C:membrane"/>
    <property type="evidence" value="ECO:0007669"/>
    <property type="project" value="UniProtKB-SubCell"/>
</dbReference>
<proteinExistence type="predicted"/>
<name>A0A6J8CJX8_MYTCO</name>
<feature type="transmembrane region" description="Helical" evidence="2">
    <location>
        <begin position="135"/>
        <end position="159"/>
    </location>
</feature>
<dbReference type="InterPro" id="IPR050327">
    <property type="entry name" value="Proton-linked_MCT"/>
</dbReference>
<evidence type="ECO:0000256" key="2">
    <source>
        <dbReference type="SAM" id="Phobius"/>
    </source>
</evidence>
<evidence type="ECO:0000313" key="5">
    <source>
        <dbReference type="Proteomes" id="UP000507470"/>
    </source>
</evidence>
<dbReference type="Gene3D" id="1.20.1250.20">
    <property type="entry name" value="MFS general substrate transporter like domains"/>
    <property type="match status" value="1"/>
</dbReference>
<feature type="transmembrane region" description="Helical" evidence="2">
    <location>
        <begin position="330"/>
        <end position="352"/>
    </location>
</feature>
<dbReference type="InterPro" id="IPR020846">
    <property type="entry name" value="MFS_dom"/>
</dbReference>
<dbReference type="InterPro" id="IPR011701">
    <property type="entry name" value="MFS"/>
</dbReference>
<comment type="subcellular location">
    <subcellularLocation>
        <location evidence="1">Membrane</location>
        <topology evidence="1">Multi-pass membrane protein</topology>
    </subcellularLocation>
</comment>
<dbReference type="PROSITE" id="PS50850">
    <property type="entry name" value="MFS"/>
    <property type="match status" value="1"/>
</dbReference>
<reference evidence="4 5" key="1">
    <citation type="submission" date="2020-06" db="EMBL/GenBank/DDBJ databases">
        <authorList>
            <person name="Li R."/>
            <person name="Bekaert M."/>
        </authorList>
    </citation>
    <scope>NUCLEOTIDE SEQUENCE [LARGE SCALE GENOMIC DNA]</scope>
    <source>
        <strain evidence="5">wild</strain>
    </source>
</reference>
<feature type="transmembrane region" description="Helical" evidence="2">
    <location>
        <begin position="275"/>
        <end position="294"/>
    </location>
</feature>
<protein>
    <submittedName>
        <fullName evidence="4">SLC16A12</fullName>
    </submittedName>
</protein>
<dbReference type="CDD" id="cd17352">
    <property type="entry name" value="MFS_MCT_SLC16"/>
    <property type="match status" value="1"/>
</dbReference>
<evidence type="ECO:0000259" key="3">
    <source>
        <dbReference type="PROSITE" id="PS50850"/>
    </source>
</evidence>
<feature type="domain" description="Major facilitator superfamily (MFS) profile" evidence="3">
    <location>
        <begin position="1"/>
        <end position="389"/>
    </location>
</feature>
<dbReference type="SUPFAM" id="SSF103473">
    <property type="entry name" value="MFS general substrate transporter"/>
    <property type="match status" value="1"/>
</dbReference>
<dbReference type="OrthoDB" id="6066826at2759"/>
<keyword evidence="2" id="KW-1133">Transmembrane helix</keyword>
<feature type="transmembrane region" description="Helical" evidence="2">
    <location>
        <begin position="108"/>
        <end position="129"/>
    </location>
</feature>
<feature type="transmembrane region" description="Helical" evidence="2">
    <location>
        <begin position="367"/>
        <end position="388"/>
    </location>
</feature>
<dbReference type="AlphaFoldDB" id="A0A6J8CJX8"/>
<keyword evidence="2" id="KW-0812">Transmembrane</keyword>
<dbReference type="Proteomes" id="UP000507470">
    <property type="component" value="Unassembled WGS sequence"/>
</dbReference>
<keyword evidence="5" id="KW-1185">Reference proteome</keyword>
<organism evidence="4 5">
    <name type="scientific">Mytilus coruscus</name>
    <name type="common">Sea mussel</name>
    <dbReference type="NCBI Taxonomy" id="42192"/>
    <lineage>
        <taxon>Eukaryota</taxon>
        <taxon>Metazoa</taxon>
        <taxon>Spiralia</taxon>
        <taxon>Lophotrochozoa</taxon>
        <taxon>Mollusca</taxon>
        <taxon>Bivalvia</taxon>
        <taxon>Autobranchia</taxon>
        <taxon>Pteriomorphia</taxon>
        <taxon>Mytilida</taxon>
        <taxon>Mytiloidea</taxon>
        <taxon>Mytilidae</taxon>
        <taxon>Mytilinae</taxon>
        <taxon>Mytilus</taxon>
    </lineage>
</organism>
<feature type="transmembrane region" description="Helical" evidence="2">
    <location>
        <begin position="20"/>
        <end position="42"/>
    </location>
</feature>
<dbReference type="EMBL" id="CACVKT020005631">
    <property type="protein sequence ID" value="CAC5396723.1"/>
    <property type="molecule type" value="Genomic_DNA"/>
</dbReference>